<feature type="region of interest" description="Disordered" evidence="1">
    <location>
        <begin position="175"/>
        <end position="194"/>
    </location>
</feature>
<keyword evidence="3" id="KW-1185">Reference proteome</keyword>
<feature type="region of interest" description="Disordered" evidence="1">
    <location>
        <begin position="230"/>
        <end position="253"/>
    </location>
</feature>
<comment type="caution">
    <text evidence="2">The sequence shown here is derived from an EMBL/GenBank/DDBJ whole genome shotgun (WGS) entry which is preliminary data.</text>
</comment>
<dbReference type="EMBL" id="RCHS01003898">
    <property type="protein sequence ID" value="RMX39020.1"/>
    <property type="molecule type" value="Genomic_DNA"/>
</dbReference>
<dbReference type="Proteomes" id="UP000275408">
    <property type="component" value="Unassembled WGS sequence"/>
</dbReference>
<name>A0A3M6TCC7_POCDA</name>
<proteinExistence type="predicted"/>
<feature type="compositionally biased region" description="Basic and acidic residues" evidence="1">
    <location>
        <begin position="175"/>
        <end position="189"/>
    </location>
</feature>
<evidence type="ECO:0000313" key="2">
    <source>
        <dbReference type="EMBL" id="RMX39020.1"/>
    </source>
</evidence>
<dbReference type="AlphaFoldDB" id="A0A3M6TCC7"/>
<gene>
    <name evidence="2" type="ORF">pdam_00024352</name>
</gene>
<organism evidence="2 3">
    <name type="scientific">Pocillopora damicornis</name>
    <name type="common">Cauliflower coral</name>
    <name type="synonym">Millepora damicornis</name>
    <dbReference type="NCBI Taxonomy" id="46731"/>
    <lineage>
        <taxon>Eukaryota</taxon>
        <taxon>Metazoa</taxon>
        <taxon>Cnidaria</taxon>
        <taxon>Anthozoa</taxon>
        <taxon>Hexacorallia</taxon>
        <taxon>Scleractinia</taxon>
        <taxon>Astrocoeniina</taxon>
        <taxon>Pocilloporidae</taxon>
        <taxon>Pocillopora</taxon>
    </lineage>
</organism>
<reference evidence="2 3" key="1">
    <citation type="journal article" date="2018" name="Sci. Rep.">
        <title>Comparative analysis of the Pocillopora damicornis genome highlights role of immune system in coral evolution.</title>
        <authorList>
            <person name="Cunning R."/>
            <person name="Bay R.A."/>
            <person name="Gillette P."/>
            <person name="Baker A.C."/>
            <person name="Traylor-Knowles N."/>
        </authorList>
    </citation>
    <scope>NUCLEOTIDE SEQUENCE [LARGE SCALE GENOMIC DNA]</scope>
    <source>
        <strain evidence="2">RSMAS</strain>
        <tissue evidence="2">Whole animal</tissue>
    </source>
</reference>
<evidence type="ECO:0000256" key="1">
    <source>
        <dbReference type="SAM" id="MobiDB-lite"/>
    </source>
</evidence>
<accession>A0A3M6TCC7</accession>
<protein>
    <submittedName>
        <fullName evidence="2">Uncharacterized protein</fullName>
    </submittedName>
</protein>
<sequence length="253" mass="27612">MLISCTSSEDENTPYLRKFGNNIKNNDEGRTKLLPVVAKKNMLPGSQINKLAEAMWLGSPFIIKPTKEQSGGFLGTLLASSGVHLLTNSTPLVAITIINRDDSVGKKYVDTIASNILGGSETFQGDINMNSHRIKNVHTPTSNNDATVIKDPRCDFITQEMHWFLESDSVYLMKRDTGPQEPKGDEGDKGYFGSDGKTAMAADLSMANNKIIHLATPADANDAVNESYVDTQTNNSLKTDRTKPMSADLKLSI</sequence>
<evidence type="ECO:0000313" key="3">
    <source>
        <dbReference type="Proteomes" id="UP000275408"/>
    </source>
</evidence>